<protein>
    <submittedName>
        <fullName evidence="1">Uncharacterized protein</fullName>
    </submittedName>
</protein>
<accession>A0A1F6NX71</accession>
<evidence type="ECO:0000313" key="1">
    <source>
        <dbReference type="EMBL" id="OGH88420.1"/>
    </source>
</evidence>
<proteinExistence type="predicted"/>
<dbReference type="STRING" id="1798704.A3J93_04085"/>
<dbReference type="EMBL" id="MFQZ01000002">
    <property type="protein sequence ID" value="OGH88420.1"/>
    <property type="molecule type" value="Genomic_DNA"/>
</dbReference>
<sequence length="65" mass="7932">MRFRSRRSLHPYLPAVALRAYYTAGKHRIFWDIRQNRFALLLNGSRAPRTIKRNFTQQIVFEYFD</sequence>
<evidence type="ECO:0000313" key="2">
    <source>
        <dbReference type="Proteomes" id="UP000177907"/>
    </source>
</evidence>
<organism evidence="1 2">
    <name type="scientific">Candidatus Magasanikbacteria bacterium RIFOXYC2_FULL_42_28</name>
    <dbReference type="NCBI Taxonomy" id="1798704"/>
    <lineage>
        <taxon>Bacteria</taxon>
        <taxon>Candidatus Magasanikiibacteriota</taxon>
    </lineage>
</organism>
<dbReference type="Proteomes" id="UP000177907">
    <property type="component" value="Unassembled WGS sequence"/>
</dbReference>
<name>A0A1F6NX71_9BACT</name>
<gene>
    <name evidence="1" type="ORF">A3J93_04085</name>
</gene>
<comment type="caution">
    <text evidence="1">The sequence shown here is derived from an EMBL/GenBank/DDBJ whole genome shotgun (WGS) entry which is preliminary data.</text>
</comment>
<dbReference type="AlphaFoldDB" id="A0A1F6NX71"/>
<reference evidence="1 2" key="1">
    <citation type="journal article" date="2016" name="Nat. Commun.">
        <title>Thousands of microbial genomes shed light on interconnected biogeochemical processes in an aquifer system.</title>
        <authorList>
            <person name="Anantharaman K."/>
            <person name="Brown C.T."/>
            <person name="Hug L.A."/>
            <person name="Sharon I."/>
            <person name="Castelle C.J."/>
            <person name="Probst A.J."/>
            <person name="Thomas B.C."/>
            <person name="Singh A."/>
            <person name="Wilkins M.J."/>
            <person name="Karaoz U."/>
            <person name="Brodie E.L."/>
            <person name="Williams K.H."/>
            <person name="Hubbard S.S."/>
            <person name="Banfield J.F."/>
        </authorList>
    </citation>
    <scope>NUCLEOTIDE SEQUENCE [LARGE SCALE GENOMIC DNA]</scope>
</reference>